<evidence type="ECO:0000313" key="9">
    <source>
        <dbReference type="EMBL" id="MCO4291882.1"/>
    </source>
</evidence>
<protein>
    <submittedName>
        <fullName evidence="9">RagB/SusD family nutrient uptake outer membrane protein</fullName>
    </submittedName>
</protein>
<evidence type="ECO:0000256" key="6">
    <source>
        <dbReference type="SAM" id="SignalP"/>
    </source>
</evidence>
<dbReference type="Pfam" id="PF14322">
    <property type="entry name" value="SusD-like_3"/>
    <property type="match status" value="1"/>
</dbReference>
<organism evidence="9 10">
    <name type="scientific">Solitalea agri</name>
    <dbReference type="NCBI Taxonomy" id="2953739"/>
    <lineage>
        <taxon>Bacteria</taxon>
        <taxon>Pseudomonadati</taxon>
        <taxon>Bacteroidota</taxon>
        <taxon>Sphingobacteriia</taxon>
        <taxon>Sphingobacteriales</taxon>
        <taxon>Sphingobacteriaceae</taxon>
        <taxon>Solitalea</taxon>
    </lineage>
</organism>
<comment type="subcellular location">
    <subcellularLocation>
        <location evidence="1">Cell outer membrane</location>
    </subcellularLocation>
</comment>
<keyword evidence="3 6" id="KW-0732">Signal</keyword>
<dbReference type="Gene3D" id="1.25.40.390">
    <property type="match status" value="1"/>
</dbReference>
<name>A0A9X2EZL9_9SPHI</name>
<dbReference type="AlphaFoldDB" id="A0A9X2EZL9"/>
<dbReference type="InterPro" id="IPR011990">
    <property type="entry name" value="TPR-like_helical_dom_sf"/>
</dbReference>
<proteinExistence type="inferred from homology"/>
<feature type="domain" description="RagB/SusD" evidence="7">
    <location>
        <begin position="364"/>
        <end position="474"/>
    </location>
</feature>
<accession>A0A9X2EZL9</accession>
<evidence type="ECO:0000256" key="3">
    <source>
        <dbReference type="ARBA" id="ARBA00022729"/>
    </source>
</evidence>
<evidence type="ECO:0000259" key="7">
    <source>
        <dbReference type="Pfam" id="PF07980"/>
    </source>
</evidence>
<evidence type="ECO:0000259" key="8">
    <source>
        <dbReference type="Pfam" id="PF14322"/>
    </source>
</evidence>
<keyword evidence="4" id="KW-0472">Membrane</keyword>
<dbReference type="Proteomes" id="UP001155182">
    <property type="component" value="Unassembled WGS sequence"/>
</dbReference>
<dbReference type="Pfam" id="PF07980">
    <property type="entry name" value="SusD_RagB"/>
    <property type="match status" value="1"/>
</dbReference>
<comment type="caution">
    <text evidence="9">The sequence shown here is derived from an EMBL/GenBank/DDBJ whole genome shotgun (WGS) entry which is preliminary data.</text>
</comment>
<evidence type="ECO:0000256" key="4">
    <source>
        <dbReference type="ARBA" id="ARBA00023136"/>
    </source>
</evidence>
<feature type="signal peptide" evidence="6">
    <location>
        <begin position="1"/>
        <end position="22"/>
    </location>
</feature>
<gene>
    <name evidence="9" type="ORF">NF867_03290</name>
</gene>
<evidence type="ECO:0000313" key="10">
    <source>
        <dbReference type="Proteomes" id="UP001155182"/>
    </source>
</evidence>
<dbReference type="InterPro" id="IPR012944">
    <property type="entry name" value="SusD_RagB_dom"/>
</dbReference>
<dbReference type="GO" id="GO:0009279">
    <property type="term" value="C:cell outer membrane"/>
    <property type="evidence" value="ECO:0007669"/>
    <property type="project" value="UniProtKB-SubCell"/>
</dbReference>
<feature type="chain" id="PRO_5040734242" evidence="6">
    <location>
        <begin position="23"/>
        <end position="510"/>
    </location>
</feature>
<keyword evidence="5" id="KW-0998">Cell outer membrane</keyword>
<reference evidence="9" key="1">
    <citation type="submission" date="2022-06" db="EMBL/GenBank/DDBJ databases">
        <title>Solitalea sp. MAHUQ-68 isolated from rhizospheric soil.</title>
        <authorList>
            <person name="Huq M.A."/>
        </authorList>
    </citation>
    <scope>NUCLEOTIDE SEQUENCE</scope>
    <source>
        <strain evidence="9">MAHUQ-68</strain>
    </source>
</reference>
<feature type="domain" description="SusD-like N-terminal" evidence="8">
    <location>
        <begin position="23"/>
        <end position="223"/>
    </location>
</feature>
<evidence type="ECO:0000256" key="5">
    <source>
        <dbReference type="ARBA" id="ARBA00023237"/>
    </source>
</evidence>
<comment type="similarity">
    <text evidence="2">Belongs to the SusD family.</text>
</comment>
<evidence type="ECO:0000256" key="1">
    <source>
        <dbReference type="ARBA" id="ARBA00004442"/>
    </source>
</evidence>
<dbReference type="SUPFAM" id="SSF48452">
    <property type="entry name" value="TPR-like"/>
    <property type="match status" value="1"/>
</dbReference>
<evidence type="ECO:0000256" key="2">
    <source>
        <dbReference type="ARBA" id="ARBA00006275"/>
    </source>
</evidence>
<dbReference type="InterPro" id="IPR033985">
    <property type="entry name" value="SusD-like_N"/>
</dbReference>
<dbReference type="EMBL" id="JAMWYS010000009">
    <property type="protein sequence ID" value="MCO4291882.1"/>
    <property type="molecule type" value="Genomic_DNA"/>
</dbReference>
<keyword evidence="10" id="KW-1185">Reference proteome</keyword>
<dbReference type="RefSeq" id="WP_252586118.1">
    <property type="nucleotide sequence ID" value="NZ_JAMWYS010000009.1"/>
</dbReference>
<dbReference type="PROSITE" id="PS51257">
    <property type="entry name" value="PROKAR_LIPOPROTEIN"/>
    <property type="match status" value="1"/>
</dbReference>
<sequence>MRKRLYTGLLSLIILLSATSCEKWLDVEPRTKVKSDELLKTEQGYKDALLGSYTLMTAESLHGRELSFGFFDALTKFYEPSAADYKDLISNSSNSALYTLTTVKPRIDQFWNGLYNVIANTNNILDHIDADKDKFTGNNYAIIKGEALALRAFIHLELFKIFASNDVVSLTQPAIPYVKTLSTNVTKASTGTEVLGYIQQDLTDAATLLKSDPILKGQKKSADAFLNDRNFHLNYYAVKGLQARTYLWQGDYTNALEAAKEVMTIGNSVFPWVKPENLTVSDNKSKDFSFSTEHLFALSVFKLPTITNNWFTGASVNNQLYRKGHTTSGTSTTYFYEGLFENTNTVTTGATDYRLVSISMPGIIPADATTTYYMNMKYYQPAGYNAQYERRIPLIRRSEMNYIAAECLLKLNDYPTAVGYLNEVRQHRGITTDLSSSLSASSLRLEITKEYWKEFQGEGQFFFYCKRNRTEGVQIPTQATSTGAWANYATTFSSANWILPKPDAEIEYNK</sequence>